<keyword evidence="2" id="KW-1133">Transmembrane helix</keyword>
<evidence type="ECO:0000313" key="5">
    <source>
        <dbReference type="Proteomes" id="UP000295674"/>
    </source>
</evidence>
<name>A0A4R4VTL4_9PSEU</name>
<dbReference type="InterPro" id="IPR029051">
    <property type="entry name" value="DUF4352"/>
</dbReference>
<dbReference type="EMBL" id="SMKS01000006">
    <property type="protein sequence ID" value="TDD08621.1"/>
    <property type="molecule type" value="Genomic_DNA"/>
</dbReference>
<comment type="caution">
    <text evidence="4">The sequence shown here is derived from an EMBL/GenBank/DDBJ whole genome shotgun (WGS) entry which is preliminary data.</text>
</comment>
<feature type="transmembrane region" description="Helical" evidence="2">
    <location>
        <begin position="61"/>
        <end position="82"/>
    </location>
</feature>
<dbReference type="Gene3D" id="2.60.40.1240">
    <property type="match status" value="1"/>
</dbReference>
<dbReference type="AlphaFoldDB" id="A0A4R4VTL4"/>
<keyword evidence="5" id="KW-1185">Reference proteome</keyword>
<evidence type="ECO:0000256" key="2">
    <source>
        <dbReference type="SAM" id="Phobius"/>
    </source>
</evidence>
<reference evidence="4 5" key="1">
    <citation type="submission" date="2019-03" db="EMBL/GenBank/DDBJ databases">
        <title>Draft genome sequences of novel Actinobacteria.</title>
        <authorList>
            <person name="Sahin N."/>
            <person name="Ay H."/>
            <person name="Saygin H."/>
        </authorList>
    </citation>
    <scope>NUCLEOTIDE SEQUENCE [LARGE SCALE GENOMIC DNA]</scope>
    <source>
        <strain evidence="4 5">16K309</strain>
    </source>
</reference>
<keyword evidence="1" id="KW-0732">Signal</keyword>
<evidence type="ECO:0000313" key="4">
    <source>
        <dbReference type="EMBL" id="TDD08621.1"/>
    </source>
</evidence>
<accession>A0A4R4VTL4</accession>
<organism evidence="4 5">
    <name type="scientific">Saccharopolyspora terrae</name>
    <dbReference type="NCBI Taxonomy" id="2530384"/>
    <lineage>
        <taxon>Bacteria</taxon>
        <taxon>Bacillati</taxon>
        <taxon>Actinomycetota</taxon>
        <taxon>Actinomycetes</taxon>
        <taxon>Pseudonocardiales</taxon>
        <taxon>Pseudonocardiaceae</taxon>
        <taxon>Saccharopolyspora</taxon>
    </lineage>
</organism>
<evidence type="ECO:0000256" key="1">
    <source>
        <dbReference type="ARBA" id="ARBA00022729"/>
    </source>
</evidence>
<sequence length="229" mass="23860">MAPKNGFGITALVLGIIALLFAWIPFVGFIGFVLGVLAIVFGGVAVNRAHKRLANNKVMSYFGLALGVLAFVISIAIFGSVVNSISSTTPPPANAPTGEVTEHAFGGTATWSGGEQITVAVPRAVAADNPYLGPADGKRWIAVDVTVTNTGTRPYDVMSTAFTAQHSNRVAQEAYMSEANDSLPSTELAPGSSVSFIKVFEIEDSAGELRLSVKPNAFASTTAYFTGTV</sequence>
<feature type="transmembrane region" description="Helical" evidence="2">
    <location>
        <begin position="7"/>
        <end position="24"/>
    </location>
</feature>
<dbReference type="RefSeq" id="WP_132673017.1">
    <property type="nucleotide sequence ID" value="NZ_SMKS01000006.1"/>
</dbReference>
<dbReference type="InterPro" id="IPR029050">
    <property type="entry name" value="Immunoprotect_excell_Ig-like"/>
</dbReference>
<dbReference type="Pfam" id="PF11611">
    <property type="entry name" value="DUF4352"/>
    <property type="match status" value="1"/>
</dbReference>
<dbReference type="Proteomes" id="UP000295674">
    <property type="component" value="Unassembled WGS sequence"/>
</dbReference>
<protein>
    <submittedName>
        <fullName evidence="4">DUF4352 domain-containing protein</fullName>
    </submittedName>
</protein>
<evidence type="ECO:0000259" key="3">
    <source>
        <dbReference type="Pfam" id="PF11611"/>
    </source>
</evidence>
<keyword evidence="2" id="KW-0472">Membrane</keyword>
<gene>
    <name evidence="4" type="ORF">E1181_06630</name>
</gene>
<dbReference type="OrthoDB" id="3398257at2"/>
<feature type="transmembrane region" description="Helical" evidence="2">
    <location>
        <begin position="30"/>
        <end position="49"/>
    </location>
</feature>
<feature type="domain" description="DUF4352" evidence="3">
    <location>
        <begin position="124"/>
        <end position="220"/>
    </location>
</feature>
<keyword evidence="2" id="KW-0812">Transmembrane</keyword>
<proteinExistence type="predicted"/>